<evidence type="ECO:0000256" key="1">
    <source>
        <dbReference type="SAM" id="MobiDB-lite"/>
    </source>
</evidence>
<dbReference type="AlphaFoldDB" id="A0A9Q3BAK3"/>
<evidence type="ECO:0000313" key="2">
    <source>
        <dbReference type="EMBL" id="MBW0461748.1"/>
    </source>
</evidence>
<gene>
    <name evidence="2" type="ORF">O181_001463</name>
</gene>
<feature type="compositionally biased region" description="Polar residues" evidence="1">
    <location>
        <begin position="1"/>
        <end position="10"/>
    </location>
</feature>
<sequence length="85" mass="9448">MESIVLQRQGQKGKELVEEPKYFISRTKEGTGNDPSLGKKGPVVSNIPKPSPEIPKDKPKRPQKKQRGLKNNQGAGKGKDSWNRP</sequence>
<reference evidence="2" key="1">
    <citation type="submission" date="2021-03" db="EMBL/GenBank/DDBJ databases">
        <title>Draft genome sequence of rust myrtle Austropuccinia psidii MF-1, a brazilian biotype.</title>
        <authorList>
            <person name="Quecine M.C."/>
            <person name="Pachon D.M.R."/>
            <person name="Bonatelli M.L."/>
            <person name="Correr F.H."/>
            <person name="Franceschini L.M."/>
            <person name="Leite T.F."/>
            <person name="Margarido G.R.A."/>
            <person name="Almeida C.A."/>
            <person name="Ferrarezi J.A."/>
            <person name="Labate C.A."/>
        </authorList>
    </citation>
    <scope>NUCLEOTIDE SEQUENCE</scope>
    <source>
        <strain evidence="2">MF-1</strain>
    </source>
</reference>
<protein>
    <submittedName>
        <fullName evidence="2">Uncharacterized protein</fullName>
    </submittedName>
</protein>
<feature type="region of interest" description="Disordered" evidence="1">
    <location>
        <begin position="1"/>
        <end position="85"/>
    </location>
</feature>
<organism evidence="2 3">
    <name type="scientific">Austropuccinia psidii MF-1</name>
    <dbReference type="NCBI Taxonomy" id="1389203"/>
    <lineage>
        <taxon>Eukaryota</taxon>
        <taxon>Fungi</taxon>
        <taxon>Dikarya</taxon>
        <taxon>Basidiomycota</taxon>
        <taxon>Pucciniomycotina</taxon>
        <taxon>Pucciniomycetes</taxon>
        <taxon>Pucciniales</taxon>
        <taxon>Sphaerophragmiaceae</taxon>
        <taxon>Austropuccinia</taxon>
    </lineage>
</organism>
<evidence type="ECO:0000313" key="3">
    <source>
        <dbReference type="Proteomes" id="UP000765509"/>
    </source>
</evidence>
<name>A0A9Q3BAK3_9BASI</name>
<feature type="compositionally biased region" description="Basic residues" evidence="1">
    <location>
        <begin position="58"/>
        <end position="68"/>
    </location>
</feature>
<accession>A0A9Q3BAK3</accession>
<dbReference type="Proteomes" id="UP000765509">
    <property type="component" value="Unassembled WGS sequence"/>
</dbReference>
<proteinExistence type="predicted"/>
<dbReference type="EMBL" id="AVOT02000215">
    <property type="protein sequence ID" value="MBW0461748.1"/>
    <property type="molecule type" value="Genomic_DNA"/>
</dbReference>
<comment type="caution">
    <text evidence="2">The sequence shown here is derived from an EMBL/GenBank/DDBJ whole genome shotgun (WGS) entry which is preliminary data.</text>
</comment>
<keyword evidence="3" id="KW-1185">Reference proteome</keyword>
<feature type="compositionally biased region" description="Basic and acidic residues" evidence="1">
    <location>
        <begin position="12"/>
        <end position="31"/>
    </location>
</feature>